<gene>
    <name evidence="7" type="ORF">F8B43_4788</name>
</gene>
<evidence type="ECO:0000256" key="4">
    <source>
        <dbReference type="ARBA" id="ARBA00023098"/>
    </source>
</evidence>
<dbReference type="Gene3D" id="3.90.226.10">
    <property type="entry name" value="2-enoyl-CoA Hydratase, Chain A, domain 1"/>
    <property type="match status" value="1"/>
</dbReference>
<evidence type="ECO:0000256" key="2">
    <source>
        <dbReference type="ARBA" id="ARBA00022832"/>
    </source>
</evidence>
<dbReference type="InterPro" id="IPR052377">
    <property type="entry name" value="Mitochondrial_ECH-domain"/>
</dbReference>
<evidence type="ECO:0000313" key="7">
    <source>
        <dbReference type="EMBL" id="KAB7782033.1"/>
    </source>
</evidence>
<dbReference type="InterPro" id="IPR029045">
    <property type="entry name" value="ClpP/crotonase-like_dom_sf"/>
</dbReference>
<dbReference type="AlphaFoldDB" id="A0A833J047"/>
<evidence type="ECO:0000256" key="1">
    <source>
        <dbReference type="ARBA" id="ARBA00005254"/>
    </source>
</evidence>
<evidence type="ECO:0000256" key="5">
    <source>
        <dbReference type="ARBA" id="ARBA00037410"/>
    </source>
</evidence>
<evidence type="ECO:0000256" key="6">
    <source>
        <dbReference type="ARBA" id="ARBA00040545"/>
    </source>
</evidence>
<dbReference type="NCBIfam" id="NF006008">
    <property type="entry name" value="PRK08139.1"/>
    <property type="match status" value="1"/>
</dbReference>
<keyword evidence="3" id="KW-0809">Transit peptide</keyword>
<dbReference type="InterPro" id="IPR014748">
    <property type="entry name" value="Enoyl-CoA_hydra_C"/>
</dbReference>
<organism evidence="7 8">
    <name type="scientific">Methylorubrum populi</name>
    <dbReference type="NCBI Taxonomy" id="223967"/>
    <lineage>
        <taxon>Bacteria</taxon>
        <taxon>Pseudomonadati</taxon>
        <taxon>Pseudomonadota</taxon>
        <taxon>Alphaproteobacteria</taxon>
        <taxon>Hyphomicrobiales</taxon>
        <taxon>Methylobacteriaceae</taxon>
        <taxon>Methylorubrum</taxon>
    </lineage>
</organism>
<keyword evidence="2" id="KW-0276">Fatty acid metabolism</keyword>
<dbReference type="PANTHER" id="PTHR43602:SF1">
    <property type="entry name" value="ENOYL-COA HYDRATASE DOMAIN-CONTAINING PROTEIN 3, MITOCHONDRIAL"/>
    <property type="match status" value="1"/>
</dbReference>
<accession>A0A833J047</accession>
<protein>
    <recommendedName>
        <fullName evidence="6">Enoyl-CoA hydratase domain-containing protein 3, mitochondrial</fullName>
    </recommendedName>
</protein>
<dbReference type="CDD" id="cd06558">
    <property type="entry name" value="crotonase-like"/>
    <property type="match status" value="1"/>
</dbReference>
<keyword evidence="7" id="KW-0456">Lyase</keyword>
<dbReference type="SUPFAM" id="SSF52096">
    <property type="entry name" value="ClpP/crotonase"/>
    <property type="match status" value="1"/>
</dbReference>
<proteinExistence type="inferred from homology"/>
<dbReference type="GO" id="GO:0016836">
    <property type="term" value="F:hydro-lyase activity"/>
    <property type="evidence" value="ECO:0007669"/>
    <property type="project" value="TreeGrafter"/>
</dbReference>
<keyword evidence="4" id="KW-0443">Lipid metabolism</keyword>
<evidence type="ECO:0000256" key="3">
    <source>
        <dbReference type="ARBA" id="ARBA00022946"/>
    </source>
</evidence>
<reference evidence="7 8" key="1">
    <citation type="submission" date="2019-10" db="EMBL/GenBank/DDBJ databases">
        <title>Draft Genome Sequence of the Caffeine Degrading Methylotroph Methylorubrum populi PINKEL.</title>
        <authorList>
            <person name="Dawson S.C."/>
            <person name="Zhang X."/>
            <person name="Wright M.E."/>
            <person name="Sharma G."/>
            <person name="Langner J.T."/>
            <person name="Ditty J.L."/>
            <person name="Subuyuj G.A."/>
        </authorList>
    </citation>
    <scope>NUCLEOTIDE SEQUENCE [LARGE SCALE GENOMIC DNA]</scope>
    <source>
        <strain evidence="7 8">Pinkel</strain>
    </source>
</reference>
<dbReference type="Gene3D" id="1.10.12.10">
    <property type="entry name" value="Lyase 2-enoyl-coa Hydratase, Chain A, domain 2"/>
    <property type="match status" value="1"/>
</dbReference>
<comment type="similarity">
    <text evidence="1">Belongs to the enoyl-CoA hydratase/isomerase family.</text>
</comment>
<evidence type="ECO:0000313" key="8">
    <source>
        <dbReference type="Proteomes" id="UP000469949"/>
    </source>
</evidence>
<dbReference type="InterPro" id="IPR001753">
    <property type="entry name" value="Enoyl-CoA_hydra/iso"/>
</dbReference>
<sequence length="265" mass="27955">MTGSDRPSEDLLLREDRDGVATLTLNRPQARNALSLGLLEALREAFAGLSQDDSVRAVVLAASGPAFCAGHDLKEMTRYRAESDRGAKKFEELFALCSGVMMAIPALPQPVIAAVEGVATAAGCQLVASCDLAVAGAEARFATPGVQIGLFCSTPMVALSRNLSRKAAMRMLLTAEMADAETARHLGLVNDVVEAGGALAAAQALAAGIAARNPYTVRVGKRAFYEQLEMPLAEAYAHAGRVMAQNMLARAAEEGIEAFLHRKTR</sequence>
<dbReference type="EMBL" id="WEKV01000020">
    <property type="protein sequence ID" value="KAB7782033.1"/>
    <property type="molecule type" value="Genomic_DNA"/>
</dbReference>
<comment type="function">
    <text evidence="5">May play a role in fatty acid biosynthesis and insulin sensitivity.</text>
</comment>
<dbReference type="PANTHER" id="PTHR43602">
    <property type="match status" value="1"/>
</dbReference>
<dbReference type="RefSeq" id="WP_152278584.1">
    <property type="nucleotide sequence ID" value="NZ_WEKV01000020.1"/>
</dbReference>
<dbReference type="Proteomes" id="UP000469949">
    <property type="component" value="Unassembled WGS sequence"/>
</dbReference>
<dbReference type="GO" id="GO:0006631">
    <property type="term" value="P:fatty acid metabolic process"/>
    <property type="evidence" value="ECO:0007669"/>
    <property type="project" value="UniProtKB-KW"/>
</dbReference>
<dbReference type="Pfam" id="PF00378">
    <property type="entry name" value="ECH_1"/>
    <property type="match status" value="1"/>
</dbReference>
<comment type="caution">
    <text evidence="7">The sequence shown here is derived from an EMBL/GenBank/DDBJ whole genome shotgun (WGS) entry which is preliminary data.</text>
</comment>
<name>A0A833J047_9HYPH</name>